<reference evidence="3 4" key="1">
    <citation type="submission" date="2015-10" db="EMBL/GenBank/DDBJ databases">
        <authorList>
            <person name="Gilbert D.G."/>
        </authorList>
    </citation>
    <scope>NUCLEOTIDE SEQUENCE [LARGE SCALE GENOMIC DNA]</scope>
    <source>
        <strain evidence="3">COMA1</strain>
    </source>
</reference>
<dbReference type="PANTHER" id="PTHR30160:SF1">
    <property type="entry name" value="LIPOPOLYSACCHARIDE 1,2-N-ACETYLGLUCOSAMINETRANSFERASE-RELATED"/>
    <property type="match status" value="1"/>
</dbReference>
<sequence>MIDRVPLGPRMTRSLVIVHPGSLGDVLLAVPAIRRLGARDNGREILLVAQESIGRLLIACGIINDWMSWDGPAVTGLFSSGVPLPCKLKGWLNRCDMAVAWMDDKQDALRATFEEFAVAEVRIQSPFSPVLHTRHQSHRFLETVEEPPDDGSLERFIQVPPNLVEEGTACLERIGIPRGRPFVLVHPGSGSAHKCLHPIAIADIIQRLVQNGLFPVIVEGPADQPAVERVLQVINSRPLILQNLALPTLAGVLVRAQFLLGHDSGVTHLAALLGVRTVAVFGPTDPARWGPLGDHVTIVRGPSCRCPSWDDARACHEKPCLAVPTDQIFTSLKAAGLT</sequence>
<dbReference type="InterPro" id="IPR051199">
    <property type="entry name" value="LPS_LOS_Heptosyltrfase"/>
</dbReference>
<evidence type="ECO:0000313" key="4">
    <source>
        <dbReference type="Proteomes" id="UP000199032"/>
    </source>
</evidence>
<gene>
    <name evidence="3" type="ORF">COMA1_20318</name>
</gene>
<proteinExistence type="predicted"/>
<protein>
    <submittedName>
        <fullName evidence="3">Putative Glycosyl transferase, family 9</fullName>
        <ecNumber evidence="3">2.4.-.-</ecNumber>
    </submittedName>
</protein>
<keyword evidence="2 3" id="KW-0808">Transferase</keyword>
<dbReference type="GO" id="GO:0009244">
    <property type="term" value="P:lipopolysaccharide core region biosynthetic process"/>
    <property type="evidence" value="ECO:0007669"/>
    <property type="project" value="TreeGrafter"/>
</dbReference>
<dbReference type="GO" id="GO:0005829">
    <property type="term" value="C:cytosol"/>
    <property type="evidence" value="ECO:0007669"/>
    <property type="project" value="TreeGrafter"/>
</dbReference>
<evidence type="ECO:0000313" key="3">
    <source>
        <dbReference type="EMBL" id="CUS35516.1"/>
    </source>
</evidence>
<evidence type="ECO:0000256" key="2">
    <source>
        <dbReference type="ARBA" id="ARBA00022679"/>
    </source>
</evidence>
<dbReference type="SUPFAM" id="SSF53756">
    <property type="entry name" value="UDP-Glycosyltransferase/glycogen phosphorylase"/>
    <property type="match status" value="1"/>
</dbReference>
<evidence type="ECO:0000256" key="1">
    <source>
        <dbReference type="ARBA" id="ARBA00022676"/>
    </source>
</evidence>
<keyword evidence="4" id="KW-1185">Reference proteome</keyword>
<dbReference type="PANTHER" id="PTHR30160">
    <property type="entry name" value="TETRAACYLDISACCHARIDE 4'-KINASE-RELATED"/>
    <property type="match status" value="1"/>
</dbReference>
<dbReference type="Gene3D" id="3.40.50.2000">
    <property type="entry name" value="Glycogen Phosphorylase B"/>
    <property type="match status" value="2"/>
</dbReference>
<keyword evidence="1 3" id="KW-0328">Glycosyltransferase</keyword>
<dbReference type="EC" id="2.4.-.-" evidence="3"/>
<dbReference type="AlphaFoldDB" id="A0A0S4LCU8"/>
<name>A0A0S4LCU8_9BACT</name>
<dbReference type="InterPro" id="IPR002201">
    <property type="entry name" value="Glyco_trans_9"/>
</dbReference>
<dbReference type="CDD" id="cd03789">
    <property type="entry name" value="GT9_LPS_heptosyltransferase"/>
    <property type="match status" value="1"/>
</dbReference>
<dbReference type="STRING" id="1742972.COMA1_20318"/>
<organism evidence="3 4">
    <name type="scientific">Candidatus Nitrospira nitrosa</name>
    <dbReference type="NCBI Taxonomy" id="1742972"/>
    <lineage>
        <taxon>Bacteria</taxon>
        <taxon>Pseudomonadati</taxon>
        <taxon>Nitrospirota</taxon>
        <taxon>Nitrospiria</taxon>
        <taxon>Nitrospirales</taxon>
        <taxon>Nitrospiraceae</taxon>
        <taxon>Nitrospira</taxon>
    </lineage>
</organism>
<dbReference type="Pfam" id="PF01075">
    <property type="entry name" value="Glyco_transf_9"/>
    <property type="match status" value="1"/>
</dbReference>
<dbReference type="GO" id="GO:0008713">
    <property type="term" value="F:ADP-heptose-lipopolysaccharide heptosyltransferase activity"/>
    <property type="evidence" value="ECO:0007669"/>
    <property type="project" value="TreeGrafter"/>
</dbReference>
<dbReference type="Proteomes" id="UP000199032">
    <property type="component" value="Unassembled WGS sequence"/>
</dbReference>
<dbReference type="EMBL" id="CZQA01000008">
    <property type="protein sequence ID" value="CUS35516.1"/>
    <property type="molecule type" value="Genomic_DNA"/>
</dbReference>
<accession>A0A0S4LCU8</accession>